<keyword evidence="5" id="KW-1185">Reference proteome</keyword>
<dbReference type="Pfam" id="PF20434">
    <property type="entry name" value="BD-FAE"/>
    <property type="match status" value="1"/>
</dbReference>
<evidence type="ECO:0000313" key="5">
    <source>
        <dbReference type="Proteomes" id="UP000076244"/>
    </source>
</evidence>
<dbReference type="GeneID" id="57275486"/>
<dbReference type="KEGG" id="pdm:ADU72_0239"/>
<organism evidence="3 6">
    <name type="scientific">Pediococcus damnosus</name>
    <dbReference type="NCBI Taxonomy" id="51663"/>
    <lineage>
        <taxon>Bacteria</taxon>
        <taxon>Bacillati</taxon>
        <taxon>Bacillota</taxon>
        <taxon>Bacilli</taxon>
        <taxon>Lactobacillales</taxon>
        <taxon>Lactobacillaceae</taxon>
        <taxon>Pediococcus</taxon>
    </lineage>
</organism>
<dbReference type="GO" id="GO:0016787">
    <property type="term" value="F:hydrolase activity"/>
    <property type="evidence" value="ECO:0007669"/>
    <property type="project" value="UniProtKB-KW"/>
</dbReference>
<evidence type="ECO:0000313" key="6">
    <source>
        <dbReference type="Proteomes" id="UP000076405"/>
    </source>
</evidence>
<evidence type="ECO:0000259" key="2">
    <source>
        <dbReference type="Pfam" id="PF20434"/>
    </source>
</evidence>
<dbReference type="Proteomes" id="UP000076405">
    <property type="component" value="Chromosome"/>
</dbReference>
<dbReference type="OrthoDB" id="9815425at2"/>
<dbReference type="InterPro" id="IPR050300">
    <property type="entry name" value="GDXG_lipolytic_enzyme"/>
</dbReference>
<proteinExistence type="predicted"/>
<evidence type="ECO:0000313" key="3">
    <source>
        <dbReference type="EMBL" id="AMV61934.1"/>
    </source>
</evidence>
<dbReference type="SUPFAM" id="SSF53474">
    <property type="entry name" value="alpha/beta-Hydrolases"/>
    <property type="match status" value="1"/>
</dbReference>
<dbReference type="InterPro" id="IPR049492">
    <property type="entry name" value="BD-FAE-like_dom"/>
</dbReference>
<dbReference type="RefSeq" id="WP_052694504.1">
    <property type="nucleotide sequence ID" value="NZ_BAAAXI010000010.1"/>
</dbReference>
<evidence type="ECO:0000313" key="4">
    <source>
        <dbReference type="EMBL" id="AMV66188.1"/>
    </source>
</evidence>
<protein>
    <submittedName>
        <fullName evidence="3">Esterase/lipase</fullName>
    </submittedName>
</protein>
<dbReference type="PANTHER" id="PTHR48081">
    <property type="entry name" value="AB HYDROLASE SUPERFAMILY PROTEIN C4A8.06C"/>
    <property type="match status" value="1"/>
</dbReference>
<name>A0A0R2H411_9LACO</name>
<dbReference type="InterPro" id="IPR029058">
    <property type="entry name" value="AB_hydrolase_fold"/>
</dbReference>
<dbReference type="Gene3D" id="3.40.50.1820">
    <property type="entry name" value="alpha/beta hydrolase"/>
    <property type="match status" value="1"/>
</dbReference>
<accession>A0A0R2H411</accession>
<evidence type="ECO:0000256" key="1">
    <source>
        <dbReference type="ARBA" id="ARBA00022801"/>
    </source>
</evidence>
<reference evidence="5 6" key="1">
    <citation type="journal article" date="2016" name="PLoS ONE">
        <title>The Identification of Novel Diagnostic Marker Genes for the Detection of Beer Spoiling Pediococcus damnosus Strains Using the BlAst Diagnostic Gene findEr.</title>
        <authorList>
            <person name="Behr J."/>
            <person name="Geissler A.J."/>
            <person name="Schmid J."/>
            <person name="Zehe A."/>
            <person name="Vogel R.F."/>
        </authorList>
    </citation>
    <scope>NUCLEOTIDE SEQUENCE [LARGE SCALE GENOMIC DNA]</scope>
    <source>
        <strain evidence="3 6">TMW 2.1533</strain>
        <strain evidence="4 5">TMW 2.1535</strain>
    </source>
</reference>
<dbReference type="EMBL" id="CP012288">
    <property type="protein sequence ID" value="AMV66188.1"/>
    <property type="molecule type" value="Genomic_DNA"/>
</dbReference>
<sequence length="265" mass="30025">MQIEINKDVAYAPDLTLDEYRPNIEQLSGVLIVIHGGGWFHGDKHKDEDISMWLAQRGYLVVTPNYHLTPDAYYPQPLVDMDHLYQSVKKHASTLPVAVVGSSVGGNLAVEMGIKYQIPVVSLSGIFDIEVWLKNHQSVIPKQDQKQKFQTGISAEINQSGRDDSFYKWFILNYLHDPSRAKEATPYYRVQGKTGPMLLANSLDEFVPVSGVFELSQRLSQYQIPVEILLLPGTHHAKGYLEEVKPNILLFLKRYLKLGSDEDDK</sequence>
<dbReference type="AlphaFoldDB" id="A0A0R2H411"/>
<dbReference type="Proteomes" id="UP000076244">
    <property type="component" value="Chromosome"/>
</dbReference>
<gene>
    <name evidence="3" type="ORF">ADU70_0434</name>
    <name evidence="4" type="ORF">ADU72_0239</name>
</gene>
<dbReference type="EMBL" id="CP012275">
    <property type="protein sequence ID" value="AMV61934.1"/>
    <property type="molecule type" value="Genomic_DNA"/>
</dbReference>
<feature type="domain" description="BD-FAE-like" evidence="2">
    <location>
        <begin position="18"/>
        <end position="218"/>
    </location>
</feature>
<keyword evidence="1" id="KW-0378">Hydrolase</keyword>